<feature type="site" description="Raises pKa of active site His" evidence="6">
    <location>
        <position position="159"/>
    </location>
</feature>
<dbReference type="OrthoDB" id="9806170at2"/>
<gene>
    <name evidence="6" type="primary">purN</name>
    <name evidence="8" type="ORF">SAMN05421686_106173</name>
</gene>
<evidence type="ECO:0000313" key="8">
    <source>
        <dbReference type="EMBL" id="SIS93126.1"/>
    </source>
</evidence>
<dbReference type="UniPathway" id="UPA00074">
    <property type="reaction ID" value="UER00126"/>
</dbReference>
<proteinExistence type="inferred from homology"/>
<dbReference type="STRING" id="484498.SAMN05421686_106173"/>
<evidence type="ECO:0000256" key="6">
    <source>
        <dbReference type="HAMAP-Rule" id="MF_01930"/>
    </source>
</evidence>
<comment type="catalytic activity">
    <reaction evidence="5 6">
        <text>N(1)-(5-phospho-beta-D-ribosyl)glycinamide + (6R)-10-formyltetrahydrofolate = N(2)-formyl-N(1)-(5-phospho-beta-D-ribosyl)glycinamide + (6S)-5,6,7,8-tetrahydrofolate + H(+)</text>
        <dbReference type="Rhea" id="RHEA:15053"/>
        <dbReference type="ChEBI" id="CHEBI:15378"/>
        <dbReference type="ChEBI" id="CHEBI:57453"/>
        <dbReference type="ChEBI" id="CHEBI:143788"/>
        <dbReference type="ChEBI" id="CHEBI:147286"/>
        <dbReference type="ChEBI" id="CHEBI:195366"/>
        <dbReference type="EC" id="2.1.2.2"/>
    </reaction>
</comment>
<reference evidence="9" key="1">
    <citation type="submission" date="2017-01" db="EMBL/GenBank/DDBJ databases">
        <authorList>
            <person name="Varghese N."/>
            <person name="Submissions S."/>
        </authorList>
    </citation>
    <scope>NUCLEOTIDE SEQUENCE [LARGE SCALE GENOMIC DNA]</scope>
    <source>
        <strain evidence="9">DSM 24913</strain>
    </source>
</reference>
<dbReference type="InterPro" id="IPR001555">
    <property type="entry name" value="GART_AS"/>
</dbReference>
<dbReference type="PROSITE" id="PS00373">
    <property type="entry name" value="GART"/>
    <property type="match status" value="1"/>
</dbReference>
<evidence type="ECO:0000256" key="2">
    <source>
        <dbReference type="ARBA" id="ARBA00022679"/>
    </source>
</evidence>
<evidence type="ECO:0000256" key="5">
    <source>
        <dbReference type="ARBA" id="ARBA00047664"/>
    </source>
</evidence>
<feature type="active site" description="Proton donor" evidence="6">
    <location>
        <position position="123"/>
    </location>
</feature>
<dbReference type="InterPro" id="IPR002376">
    <property type="entry name" value="Formyl_transf_N"/>
</dbReference>
<dbReference type="GO" id="GO:0005829">
    <property type="term" value="C:cytosol"/>
    <property type="evidence" value="ECO:0007669"/>
    <property type="project" value="TreeGrafter"/>
</dbReference>
<feature type="binding site" evidence="6">
    <location>
        <begin position="104"/>
        <end position="107"/>
    </location>
    <ligand>
        <name>(6R)-10-formyltetrahydrofolate</name>
        <dbReference type="ChEBI" id="CHEBI:195366"/>
    </ligand>
</feature>
<keyword evidence="3 6" id="KW-0658">Purine biosynthesis</keyword>
<evidence type="ECO:0000256" key="1">
    <source>
        <dbReference type="ARBA" id="ARBA00005054"/>
    </source>
</evidence>
<evidence type="ECO:0000313" key="9">
    <source>
        <dbReference type="Proteomes" id="UP000185639"/>
    </source>
</evidence>
<comment type="function">
    <text evidence="6">Catalyzes the transfer of a formyl group from 10-formyltetrahydrofolate to 5-phospho-ribosyl-glycinamide (GAR), producing 5-phospho-ribosyl-N-formylglycinamide (FGAR) and tetrahydrofolate.</text>
</comment>
<dbReference type="SUPFAM" id="SSF53328">
    <property type="entry name" value="Formyltransferase"/>
    <property type="match status" value="1"/>
</dbReference>
<feature type="binding site" evidence="6">
    <location>
        <begin position="26"/>
        <end position="28"/>
    </location>
    <ligand>
        <name>N(1)-(5-phospho-beta-D-ribosyl)glycinamide</name>
        <dbReference type="ChEBI" id="CHEBI:143788"/>
    </ligand>
</feature>
<evidence type="ECO:0000259" key="7">
    <source>
        <dbReference type="Pfam" id="PF00551"/>
    </source>
</evidence>
<evidence type="ECO:0000256" key="4">
    <source>
        <dbReference type="ARBA" id="ARBA00038440"/>
    </source>
</evidence>
<keyword evidence="2 6" id="KW-0808">Transferase</keyword>
<sequence length="227" mass="25128">MNDVTSRYPTGDVEKPRIVILISGSGSNMLTIADQVLSGAIDAEIAGVICNEPEAAGVQKARDRDLDVSVIDHRGFTSREEFDVALMRTIDDYQPDLVVLAGFMRILTPDLVRRYEGRMLNIHPSLLPKYQGLHTHRRALEAGDDLHGVTVHFVTEVLDDGPNVIQAVVPVMDGDTEETLRKRVQLQEHIIYPIAVKWFVEGRLEMVSGLATFDGKPMPDTGVKLEG</sequence>
<organism evidence="8 9">
    <name type="scientific">Thalassolituus maritimus</name>
    <dbReference type="NCBI Taxonomy" id="484498"/>
    <lineage>
        <taxon>Bacteria</taxon>
        <taxon>Pseudomonadati</taxon>
        <taxon>Pseudomonadota</taxon>
        <taxon>Gammaproteobacteria</taxon>
        <taxon>Oceanospirillales</taxon>
        <taxon>Oceanospirillaceae</taxon>
        <taxon>Thalassolituus</taxon>
    </lineage>
</organism>
<dbReference type="Proteomes" id="UP000185639">
    <property type="component" value="Unassembled WGS sequence"/>
</dbReference>
<dbReference type="InterPro" id="IPR036477">
    <property type="entry name" value="Formyl_transf_N_sf"/>
</dbReference>
<dbReference type="InterPro" id="IPR004607">
    <property type="entry name" value="GART"/>
</dbReference>
<feature type="binding site" evidence="6">
    <location>
        <position position="121"/>
    </location>
    <ligand>
        <name>(6R)-10-formyltetrahydrofolate</name>
        <dbReference type="ChEBI" id="CHEBI:195366"/>
    </ligand>
</feature>
<dbReference type="RefSeq" id="WP_076516066.1">
    <property type="nucleotide sequence ID" value="NZ_FTOH01000006.1"/>
</dbReference>
<comment type="pathway">
    <text evidence="1 6">Purine metabolism; IMP biosynthesis via de novo pathway; N(2)-formyl-N(1)-(5-phospho-D-ribosyl)glycinamide from N(1)-(5-phospho-D-ribosyl)glycinamide (10-formyl THF route): step 1/1.</text>
</comment>
<feature type="domain" description="Formyl transferase N-terminal" evidence="7">
    <location>
        <begin position="17"/>
        <end position="195"/>
    </location>
</feature>
<dbReference type="NCBIfam" id="TIGR00639">
    <property type="entry name" value="PurN"/>
    <property type="match status" value="1"/>
</dbReference>
<comment type="similarity">
    <text evidence="4 6">Belongs to the GART family.</text>
</comment>
<dbReference type="AlphaFoldDB" id="A0A1N7N444"/>
<feature type="binding site" evidence="6">
    <location>
        <position position="79"/>
    </location>
    <ligand>
        <name>(6R)-10-formyltetrahydrofolate</name>
        <dbReference type="ChEBI" id="CHEBI:195366"/>
    </ligand>
</feature>
<dbReference type="PANTHER" id="PTHR43369">
    <property type="entry name" value="PHOSPHORIBOSYLGLYCINAMIDE FORMYLTRANSFERASE"/>
    <property type="match status" value="1"/>
</dbReference>
<dbReference type="PANTHER" id="PTHR43369:SF2">
    <property type="entry name" value="PHOSPHORIBOSYLGLYCINAMIDE FORMYLTRANSFERASE"/>
    <property type="match status" value="1"/>
</dbReference>
<protein>
    <recommendedName>
        <fullName evidence="6">Phosphoribosylglycinamide formyltransferase</fullName>
        <ecNumber evidence="6">2.1.2.2</ecNumber>
    </recommendedName>
    <alternativeName>
        <fullName evidence="6">5'-phosphoribosylglycinamide transformylase</fullName>
    </alternativeName>
    <alternativeName>
        <fullName evidence="6">GAR transformylase</fullName>
        <shortName evidence="6">GART</shortName>
    </alternativeName>
</protein>
<dbReference type="GO" id="GO:0006189">
    <property type="term" value="P:'de novo' IMP biosynthetic process"/>
    <property type="evidence" value="ECO:0007669"/>
    <property type="project" value="UniProtKB-UniRule"/>
</dbReference>
<dbReference type="Pfam" id="PF00551">
    <property type="entry name" value="Formyl_trans_N"/>
    <property type="match status" value="1"/>
</dbReference>
<keyword evidence="9" id="KW-1185">Reference proteome</keyword>
<name>A0A1N7N444_9GAMM</name>
<dbReference type="EMBL" id="FTOH01000006">
    <property type="protein sequence ID" value="SIS93126.1"/>
    <property type="molecule type" value="Genomic_DNA"/>
</dbReference>
<dbReference type="HAMAP" id="MF_01930">
    <property type="entry name" value="PurN"/>
    <property type="match status" value="1"/>
</dbReference>
<evidence type="ECO:0000256" key="3">
    <source>
        <dbReference type="ARBA" id="ARBA00022755"/>
    </source>
</evidence>
<dbReference type="Gene3D" id="3.40.50.170">
    <property type="entry name" value="Formyl transferase, N-terminal domain"/>
    <property type="match status" value="1"/>
</dbReference>
<dbReference type="EC" id="2.1.2.2" evidence="6"/>
<accession>A0A1N7N444</accession>
<dbReference type="GO" id="GO:0004644">
    <property type="term" value="F:phosphoribosylglycinamide formyltransferase activity"/>
    <property type="evidence" value="ECO:0007669"/>
    <property type="project" value="UniProtKB-UniRule"/>
</dbReference>
<dbReference type="CDD" id="cd08645">
    <property type="entry name" value="FMT_core_GART"/>
    <property type="match status" value="1"/>
</dbReference>